<dbReference type="Proteomes" id="UP000199079">
    <property type="component" value="Unassembled WGS sequence"/>
</dbReference>
<reference evidence="3" key="1">
    <citation type="submission" date="2016-10" db="EMBL/GenBank/DDBJ databases">
        <authorList>
            <person name="Varghese N."/>
            <person name="Submissions S."/>
        </authorList>
    </citation>
    <scope>NUCLEOTIDE SEQUENCE [LARGE SCALE GENOMIC DNA]</scope>
    <source>
        <strain evidence="3">DC30,IBRC 10041,KCTC 4046</strain>
    </source>
</reference>
<proteinExistence type="predicted"/>
<sequence>MSPTRRQFLLASTGGITGLAGCSALSDPEQSLLISVHNYTESRHEGYLLIENDGTEVIRQYVEVSAAPPDEWTTVETEVALGEMATGTRLDVTAAFDGREPTRSITLDCHPEYTGDAIYVQFEPDRPINPKVNNPCYDEFPSPEASQGGINQS</sequence>
<evidence type="ECO:0000313" key="2">
    <source>
        <dbReference type="EMBL" id="SDY76186.1"/>
    </source>
</evidence>
<evidence type="ECO:0000313" key="3">
    <source>
        <dbReference type="Proteomes" id="UP000199079"/>
    </source>
</evidence>
<dbReference type="AlphaFoldDB" id="A0A1H3MHS9"/>
<protein>
    <submittedName>
        <fullName evidence="2">Uncharacterized protein</fullName>
    </submittedName>
</protein>
<gene>
    <name evidence="2" type="ORF">SAMN05216564_109104</name>
</gene>
<feature type="compositionally biased region" description="Polar residues" evidence="1">
    <location>
        <begin position="144"/>
        <end position="153"/>
    </location>
</feature>
<keyword evidence="3" id="KW-1185">Reference proteome</keyword>
<dbReference type="RefSeq" id="WP_143114462.1">
    <property type="nucleotide sequence ID" value="NZ_FNPC01000009.1"/>
</dbReference>
<evidence type="ECO:0000256" key="1">
    <source>
        <dbReference type="SAM" id="MobiDB-lite"/>
    </source>
</evidence>
<organism evidence="2 3">
    <name type="scientific">Halopenitus persicus</name>
    <dbReference type="NCBI Taxonomy" id="1048396"/>
    <lineage>
        <taxon>Archaea</taxon>
        <taxon>Methanobacteriati</taxon>
        <taxon>Methanobacteriota</taxon>
        <taxon>Stenosarchaea group</taxon>
        <taxon>Halobacteria</taxon>
        <taxon>Halobacteriales</taxon>
        <taxon>Haloferacaceae</taxon>
        <taxon>Halopenitus</taxon>
    </lineage>
</organism>
<accession>A0A1H3MHS9</accession>
<feature type="region of interest" description="Disordered" evidence="1">
    <location>
        <begin position="130"/>
        <end position="153"/>
    </location>
</feature>
<name>A0A1H3MHS9_9EURY</name>
<dbReference type="EMBL" id="FNPC01000009">
    <property type="protein sequence ID" value="SDY76186.1"/>
    <property type="molecule type" value="Genomic_DNA"/>
</dbReference>
<dbReference type="PROSITE" id="PS51257">
    <property type="entry name" value="PROKAR_LIPOPROTEIN"/>
    <property type="match status" value="1"/>
</dbReference>
<dbReference type="OrthoDB" id="340146at2157"/>